<accession>U2ES41</accession>
<reference evidence="2 3" key="2">
    <citation type="journal article" date="2013" name="PLoS ONE">
        <title>INDIGO - INtegrated Data Warehouse of MIcrobial GenOmes with Examples from the Red Sea Extremophiles.</title>
        <authorList>
            <person name="Alam I."/>
            <person name="Antunes A."/>
            <person name="Kamau A.A."/>
            <person name="Ba Alawi W."/>
            <person name="Kalkatawi M."/>
            <person name="Stingl U."/>
            <person name="Bajic V.B."/>
        </authorList>
    </citation>
    <scope>NUCLEOTIDE SEQUENCE [LARGE SCALE GENOMIC DNA]</scope>
    <source>
        <strain evidence="2 3">E1L3A</strain>
    </source>
</reference>
<keyword evidence="3" id="KW-1185">Reference proteome</keyword>
<evidence type="ECO:0000313" key="3">
    <source>
        <dbReference type="Proteomes" id="UP000006242"/>
    </source>
</evidence>
<organism evidence="2 3">
    <name type="scientific">Salinisphaera shabanensis E1L3A</name>
    <dbReference type="NCBI Taxonomy" id="1033802"/>
    <lineage>
        <taxon>Bacteria</taxon>
        <taxon>Pseudomonadati</taxon>
        <taxon>Pseudomonadota</taxon>
        <taxon>Gammaproteobacteria</taxon>
        <taxon>Salinisphaerales</taxon>
        <taxon>Salinisphaeraceae</taxon>
        <taxon>Salinisphaera</taxon>
    </lineage>
</organism>
<sequence>MIRIRRTAAVVLLAGLSAVAGIAQANTTLTYQGASGAFTVDMRPGAVRIDDASPQWQLYKEDAKAIFSIDPRESTYTRLDSNSASVIRQRVDSLRAQIEDRVQQLPQEQQATARAAMLQSVPGLDTRNQKIGLDRTGRTDTVAGIKCEVVQVVRGGKPAETLCVATPKALGISKDTFSTVTSMFSLMQTLLAGTGFETAGLPYLSLAGMPVRFTDTNTGERRQLVDVSHKEVSERRLSLPQDYVETAVTQPGS</sequence>
<dbReference type="EMBL" id="AFNV02000003">
    <property type="protein sequence ID" value="ERJ20520.1"/>
    <property type="molecule type" value="Genomic_DNA"/>
</dbReference>
<feature type="chain" id="PRO_5004625801" evidence="1">
    <location>
        <begin position="26"/>
        <end position="253"/>
    </location>
</feature>
<dbReference type="OrthoDB" id="7059176at2"/>
<keyword evidence="1" id="KW-0732">Signal</keyword>
<evidence type="ECO:0000256" key="1">
    <source>
        <dbReference type="SAM" id="SignalP"/>
    </source>
</evidence>
<gene>
    <name evidence="2" type="ORF">SSPSH_000630</name>
</gene>
<comment type="caution">
    <text evidence="2">The sequence shown here is derived from an EMBL/GenBank/DDBJ whole genome shotgun (WGS) entry which is preliminary data.</text>
</comment>
<feature type="signal peptide" evidence="1">
    <location>
        <begin position="1"/>
        <end position="25"/>
    </location>
</feature>
<evidence type="ECO:0000313" key="2">
    <source>
        <dbReference type="EMBL" id="ERJ20520.1"/>
    </source>
</evidence>
<proteinExistence type="predicted"/>
<dbReference type="Proteomes" id="UP000006242">
    <property type="component" value="Unassembled WGS sequence"/>
</dbReference>
<protein>
    <submittedName>
        <fullName evidence="2">Uncharacterized protein</fullName>
    </submittedName>
</protein>
<dbReference type="RefSeq" id="WP_006914080.1">
    <property type="nucleotide sequence ID" value="NZ_AFNV02000003.1"/>
</dbReference>
<dbReference type="STRING" id="1033802.SSPSH_000630"/>
<name>U2ES41_9GAMM</name>
<reference evidence="2 3" key="1">
    <citation type="journal article" date="2011" name="J. Bacteriol.">
        <title>Genome sequence of Salinisphaera shabanensis, a gammaproteobacterium from the harsh, variable environment of the brine-seawater interface of the Shaban Deep in the Red Sea.</title>
        <authorList>
            <person name="Antunes A."/>
            <person name="Alam I."/>
            <person name="Bajic V.B."/>
            <person name="Stingl U."/>
        </authorList>
    </citation>
    <scope>NUCLEOTIDE SEQUENCE [LARGE SCALE GENOMIC DNA]</scope>
    <source>
        <strain evidence="2 3">E1L3A</strain>
    </source>
</reference>
<dbReference type="AlphaFoldDB" id="U2ES41"/>